<feature type="signal peptide" evidence="2">
    <location>
        <begin position="1"/>
        <end position="29"/>
    </location>
</feature>
<sequence>MEGGVRGWASWKVRRCSLCALTHSLPVLAALPAPVSVSQPLASASQCIRVPLEIAISQLHHLLFSIRSVPDSPDRTSASLRRERIRPPALHSMIGGKINDDSRSPALDLGETRQSAPPPL</sequence>
<gene>
    <name evidence="3" type="ORF">IWX46DRAFT_272325</name>
</gene>
<keyword evidence="4" id="KW-1185">Reference proteome</keyword>
<name>A0ABR1LKE7_9PEZI</name>
<proteinExistence type="predicted"/>
<comment type="caution">
    <text evidence="3">The sequence shown here is derived from an EMBL/GenBank/DDBJ whole genome shotgun (WGS) entry which is preliminary data.</text>
</comment>
<feature type="region of interest" description="Disordered" evidence="1">
    <location>
        <begin position="71"/>
        <end position="120"/>
    </location>
</feature>
<dbReference type="EMBL" id="JBBPDW010000038">
    <property type="protein sequence ID" value="KAK7535692.1"/>
    <property type="molecule type" value="Genomic_DNA"/>
</dbReference>
<reference evidence="3 4" key="1">
    <citation type="submission" date="2024-04" db="EMBL/GenBank/DDBJ databases">
        <title>Phyllosticta paracitricarpa is synonymous to the EU quarantine fungus P. citricarpa based on phylogenomic analyses.</title>
        <authorList>
            <consortium name="Lawrence Berkeley National Laboratory"/>
            <person name="Van Ingen-Buijs V.A."/>
            <person name="Van Westerhoven A.C."/>
            <person name="Haridas S."/>
            <person name="Skiadas P."/>
            <person name="Martin F."/>
            <person name="Groenewald J.Z."/>
            <person name="Crous P.W."/>
            <person name="Seidl M.F."/>
        </authorList>
    </citation>
    <scope>NUCLEOTIDE SEQUENCE [LARGE SCALE GENOMIC DNA]</scope>
    <source>
        <strain evidence="3 4">CBS 122670</strain>
    </source>
</reference>
<feature type="chain" id="PRO_5047246528" evidence="2">
    <location>
        <begin position="30"/>
        <end position="120"/>
    </location>
</feature>
<evidence type="ECO:0000256" key="1">
    <source>
        <dbReference type="SAM" id="MobiDB-lite"/>
    </source>
</evidence>
<evidence type="ECO:0000313" key="4">
    <source>
        <dbReference type="Proteomes" id="UP001365128"/>
    </source>
</evidence>
<accession>A0ABR1LKE7</accession>
<protein>
    <submittedName>
        <fullName evidence="3">Uncharacterized protein</fullName>
    </submittedName>
</protein>
<evidence type="ECO:0000256" key="2">
    <source>
        <dbReference type="SAM" id="SignalP"/>
    </source>
</evidence>
<keyword evidence="2" id="KW-0732">Signal</keyword>
<evidence type="ECO:0000313" key="3">
    <source>
        <dbReference type="EMBL" id="KAK7535692.1"/>
    </source>
</evidence>
<organism evidence="3 4">
    <name type="scientific">Phyllosticta citricarpa</name>
    <dbReference type="NCBI Taxonomy" id="55181"/>
    <lineage>
        <taxon>Eukaryota</taxon>
        <taxon>Fungi</taxon>
        <taxon>Dikarya</taxon>
        <taxon>Ascomycota</taxon>
        <taxon>Pezizomycotina</taxon>
        <taxon>Dothideomycetes</taxon>
        <taxon>Dothideomycetes incertae sedis</taxon>
        <taxon>Botryosphaeriales</taxon>
        <taxon>Phyllostictaceae</taxon>
        <taxon>Phyllosticta</taxon>
    </lineage>
</organism>
<dbReference type="Proteomes" id="UP001365128">
    <property type="component" value="Unassembled WGS sequence"/>
</dbReference>